<dbReference type="InterPro" id="IPR008637">
    <property type="entry name" value="HR_lesion"/>
</dbReference>
<feature type="chain" id="PRO_5035470188" description="CASP-like protein" evidence="1">
    <location>
        <begin position="23"/>
        <end position="83"/>
    </location>
</feature>
<keyword evidence="1" id="KW-0732">Signal</keyword>
<dbReference type="AlphaFoldDB" id="A0A8K0DY67"/>
<organism evidence="2 3">
    <name type="scientific">Rhamnella rubrinervis</name>
    <dbReference type="NCBI Taxonomy" id="2594499"/>
    <lineage>
        <taxon>Eukaryota</taxon>
        <taxon>Viridiplantae</taxon>
        <taxon>Streptophyta</taxon>
        <taxon>Embryophyta</taxon>
        <taxon>Tracheophyta</taxon>
        <taxon>Spermatophyta</taxon>
        <taxon>Magnoliopsida</taxon>
        <taxon>eudicotyledons</taxon>
        <taxon>Gunneridae</taxon>
        <taxon>Pentapetalae</taxon>
        <taxon>rosids</taxon>
        <taxon>fabids</taxon>
        <taxon>Rosales</taxon>
        <taxon>Rhamnaceae</taxon>
        <taxon>rhamnoid group</taxon>
        <taxon>Rhamneae</taxon>
        <taxon>Rhamnella</taxon>
    </lineage>
</organism>
<name>A0A8K0DY67_9ROSA</name>
<accession>A0A8K0DY67</accession>
<dbReference type="PANTHER" id="PTHR31474:SF9">
    <property type="entry name" value="HR-LIKE LESION-INDUCING PROTEIN-LIKE PROTEIN"/>
    <property type="match status" value="1"/>
</dbReference>
<keyword evidence="3" id="KW-1185">Reference proteome</keyword>
<proteinExistence type="predicted"/>
<dbReference type="OrthoDB" id="529675at2759"/>
<sequence>MAFASFLGRVLVAFVFILSAYQELNEYGVDGGPAAMSLRPKFDVFMHRVRSHVGIQIKHLVATAIVVKGIGGVLFIFGSSLGA</sequence>
<evidence type="ECO:0000256" key="1">
    <source>
        <dbReference type="SAM" id="SignalP"/>
    </source>
</evidence>
<reference evidence="2" key="1">
    <citation type="submission" date="2020-03" db="EMBL/GenBank/DDBJ databases">
        <title>A high-quality chromosome-level genome assembly of a woody plant with both climbing and erect habits, Rhamnella rubrinervis.</title>
        <authorList>
            <person name="Lu Z."/>
            <person name="Yang Y."/>
            <person name="Zhu X."/>
            <person name="Sun Y."/>
        </authorList>
    </citation>
    <scope>NUCLEOTIDE SEQUENCE</scope>
    <source>
        <strain evidence="2">BYM</strain>
        <tissue evidence="2">Leaf</tissue>
    </source>
</reference>
<protein>
    <recommendedName>
        <fullName evidence="4">CASP-like protein</fullName>
    </recommendedName>
</protein>
<feature type="signal peptide" evidence="1">
    <location>
        <begin position="1"/>
        <end position="22"/>
    </location>
</feature>
<evidence type="ECO:0000313" key="2">
    <source>
        <dbReference type="EMBL" id="KAF3436174.1"/>
    </source>
</evidence>
<gene>
    <name evidence="2" type="ORF">FNV43_RR23266</name>
</gene>
<comment type="caution">
    <text evidence="2">The sequence shown here is derived from an EMBL/GenBank/DDBJ whole genome shotgun (WGS) entry which is preliminary data.</text>
</comment>
<dbReference type="PANTHER" id="PTHR31474">
    <property type="entry name" value="HR-LIKE LESION-INDUCER"/>
    <property type="match status" value="1"/>
</dbReference>
<dbReference type="Pfam" id="PF05514">
    <property type="entry name" value="HR_lesion"/>
    <property type="match status" value="1"/>
</dbReference>
<evidence type="ECO:0000313" key="3">
    <source>
        <dbReference type="Proteomes" id="UP000796880"/>
    </source>
</evidence>
<dbReference type="Proteomes" id="UP000796880">
    <property type="component" value="Unassembled WGS sequence"/>
</dbReference>
<evidence type="ECO:0008006" key="4">
    <source>
        <dbReference type="Google" id="ProtNLM"/>
    </source>
</evidence>
<dbReference type="EMBL" id="VOIH02000010">
    <property type="protein sequence ID" value="KAF3436174.1"/>
    <property type="molecule type" value="Genomic_DNA"/>
</dbReference>